<dbReference type="Proteomes" id="UP001054846">
    <property type="component" value="Chromosome"/>
</dbReference>
<proteinExistence type="predicted"/>
<gene>
    <name evidence="1" type="ORF">ISF26_23250</name>
</gene>
<organism evidence="1 2">
    <name type="scientific">Gloeobacter morelensis MG652769</name>
    <dbReference type="NCBI Taxonomy" id="2781736"/>
    <lineage>
        <taxon>Bacteria</taxon>
        <taxon>Bacillati</taxon>
        <taxon>Cyanobacteriota</taxon>
        <taxon>Cyanophyceae</taxon>
        <taxon>Gloeobacterales</taxon>
        <taxon>Gloeobacteraceae</taxon>
        <taxon>Gloeobacter</taxon>
        <taxon>Gloeobacter morelensis</taxon>
    </lineage>
</organism>
<name>A0ABY3PLS1_9CYAN</name>
<dbReference type="RefSeq" id="WP_230841661.1">
    <property type="nucleotide sequence ID" value="NZ_CP063845.1"/>
</dbReference>
<protein>
    <submittedName>
        <fullName evidence="1">Uncharacterized protein</fullName>
    </submittedName>
</protein>
<sequence>MRPDLPTPDAALLDDLETLLLALDMHPMFMRQPFKILRLNLLEMKADRLTPNLAAIKARFAAMPDAELFAAWGALHNPLRLQDRVLN</sequence>
<keyword evidence="2" id="KW-1185">Reference proteome</keyword>
<reference evidence="1 2" key="1">
    <citation type="journal article" date="2021" name="Genome Biol. Evol.">
        <title>Complete Genome Sequencing of a Novel Gloeobacter Species from a Waterfall Cave in Mexico.</title>
        <authorList>
            <person name="Saw J.H."/>
            <person name="Cardona T."/>
            <person name="Montejano G."/>
        </authorList>
    </citation>
    <scope>NUCLEOTIDE SEQUENCE [LARGE SCALE GENOMIC DNA]</scope>
    <source>
        <strain evidence="1">MG652769</strain>
    </source>
</reference>
<evidence type="ECO:0000313" key="1">
    <source>
        <dbReference type="EMBL" id="UFP94613.1"/>
    </source>
</evidence>
<evidence type="ECO:0000313" key="2">
    <source>
        <dbReference type="Proteomes" id="UP001054846"/>
    </source>
</evidence>
<accession>A0ABY3PLS1</accession>
<dbReference type="EMBL" id="CP063845">
    <property type="protein sequence ID" value="UFP94613.1"/>
    <property type="molecule type" value="Genomic_DNA"/>
</dbReference>